<evidence type="ECO:0000256" key="11">
    <source>
        <dbReference type="ARBA" id="ARBA00031473"/>
    </source>
</evidence>
<dbReference type="Pfam" id="PF01467">
    <property type="entry name" value="CTP_transf_like"/>
    <property type="match status" value="1"/>
</dbReference>
<evidence type="ECO:0000256" key="10">
    <source>
        <dbReference type="ARBA" id="ARBA00024221"/>
    </source>
</evidence>
<dbReference type="Proteomes" id="UP000646776">
    <property type="component" value="Unassembled WGS sequence"/>
</dbReference>
<feature type="region of interest" description="Disordered" evidence="12">
    <location>
        <begin position="1"/>
        <end position="23"/>
    </location>
</feature>
<evidence type="ECO:0000256" key="2">
    <source>
        <dbReference type="ARBA" id="ARBA00010101"/>
    </source>
</evidence>
<evidence type="ECO:0000256" key="7">
    <source>
        <dbReference type="ARBA" id="ARBA00023209"/>
    </source>
</evidence>
<reference evidence="14" key="2">
    <citation type="submission" date="2020-09" db="EMBL/GenBank/DDBJ databases">
        <authorList>
            <person name="Sun Q."/>
            <person name="Ohkuma M."/>
        </authorList>
    </citation>
    <scope>NUCLEOTIDE SEQUENCE</scope>
    <source>
        <strain evidence="14">JCM 4125</strain>
    </source>
</reference>
<organism evidence="14 15">
    <name type="scientific">Streptomyces phaeofaciens</name>
    <dbReference type="NCBI Taxonomy" id="68254"/>
    <lineage>
        <taxon>Bacteria</taxon>
        <taxon>Bacillati</taxon>
        <taxon>Actinomycetota</taxon>
        <taxon>Actinomycetes</taxon>
        <taxon>Kitasatosporales</taxon>
        <taxon>Streptomycetaceae</taxon>
        <taxon>Streptomyces</taxon>
    </lineage>
</organism>
<evidence type="ECO:0000313" key="15">
    <source>
        <dbReference type="Proteomes" id="UP000646776"/>
    </source>
</evidence>
<dbReference type="AlphaFoldDB" id="A0A918HQQ0"/>
<dbReference type="InterPro" id="IPR004821">
    <property type="entry name" value="Cyt_trans-like"/>
</dbReference>
<comment type="similarity">
    <text evidence="2">Belongs to the cytidylyltransferase family.</text>
</comment>
<evidence type="ECO:0000256" key="12">
    <source>
        <dbReference type="SAM" id="MobiDB-lite"/>
    </source>
</evidence>
<evidence type="ECO:0000256" key="4">
    <source>
        <dbReference type="ARBA" id="ARBA00022679"/>
    </source>
</evidence>
<keyword evidence="6" id="KW-0443">Lipid metabolism</keyword>
<evidence type="ECO:0000256" key="1">
    <source>
        <dbReference type="ARBA" id="ARBA00005189"/>
    </source>
</evidence>
<dbReference type="GO" id="GO:0006646">
    <property type="term" value="P:phosphatidylethanolamine biosynthetic process"/>
    <property type="evidence" value="ECO:0007669"/>
    <property type="project" value="InterPro"/>
</dbReference>
<dbReference type="InterPro" id="IPR044608">
    <property type="entry name" value="Ect1/PCYT2"/>
</dbReference>
<evidence type="ECO:0000259" key="13">
    <source>
        <dbReference type="Pfam" id="PF01467"/>
    </source>
</evidence>
<comment type="caution">
    <text evidence="14">The sequence shown here is derived from an EMBL/GenBank/DDBJ whole genome shotgun (WGS) entry which is preliminary data.</text>
</comment>
<keyword evidence="3" id="KW-0444">Lipid biosynthesis</keyword>
<dbReference type="PANTHER" id="PTHR45780">
    <property type="entry name" value="ETHANOLAMINE-PHOSPHATE CYTIDYLYLTRANSFERASE"/>
    <property type="match status" value="1"/>
</dbReference>
<comment type="pathway">
    <text evidence="1">Lipid metabolism.</text>
</comment>
<evidence type="ECO:0000256" key="6">
    <source>
        <dbReference type="ARBA" id="ARBA00023098"/>
    </source>
</evidence>
<proteinExistence type="inferred from homology"/>
<dbReference type="Gene3D" id="3.40.50.620">
    <property type="entry name" value="HUPs"/>
    <property type="match status" value="1"/>
</dbReference>
<dbReference type="PANTHER" id="PTHR45780:SF2">
    <property type="entry name" value="ETHANOLAMINE-PHOSPHATE CYTIDYLYLTRANSFERASE"/>
    <property type="match status" value="1"/>
</dbReference>
<reference evidence="14" key="1">
    <citation type="journal article" date="2014" name="Int. J. Syst. Evol. Microbiol.">
        <title>Complete genome sequence of Corynebacterium casei LMG S-19264T (=DSM 44701T), isolated from a smear-ripened cheese.</title>
        <authorList>
            <consortium name="US DOE Joint Genome Institute (JGI-PGF)"/>
            <person name="Walter F."/>
            <person name="Albersmeier A."/>
            <person name="Kalinowski J."/>
            <person name="Ruckert C."/>
        </authorList>
    </citation>
    <scope>NUCLEOTIDE SEQUENCE</scope>
    <source>
        <strain evidence="14">JCM 4125</strain>
    </source>
</reference>
<name>A0A918HQQ0_9ACTN</name>
<evidence type="ECO:0000256" key="9">
    <source>
        <dbReference type="ARBA" id="ARBA00024191"/>
    </source>
</evidence>
<dbReference type="NCBIfam" id="TIGR00125">
    <property type="entry name" value="cyt_tran_rel"/>
    <property type="match status" value="1"/>
</dbReference>
<keyword evidence="5" id="KW-0548">Nucleotidyltransferase</keyword>
<sequence>MGSDHSRVGQPDDAEGAAAVADHAGTSKRRNVYVDMVGDLFHPGHVALLKAARTFGDRLIVGVLSDEAVTEYKRTPIMTLAERVTVIESCRYVDAVIPNAPQRVTTEFLDDHDIAMVVHGDDISPDAIEEVFGPVAAAGKLQLVEYTAGVSTTDLIRRCLARGDSS</sequence>
<dbReference type="GO" id="GO:0004306">
    <property type="term" value="F:ethanolamine-phosphate cytidylyltransferase activity"/>
    <property type="evidence" value="ECO:0007669"/>
    <property type="project" value="UniProtKB-EC"/>
</dbReference>
<evidence type="ECO:0000256" key="5">
    <source>
        <dbReference type="ARBA" id="ARBA00022695"/>
    </source>
</evidence>
<evidence type="ECO:0000256" key="8">
    <source>
        <dbReference type="ARBA" id="ARBA00023264"/>
    </source>
</evidence>
<comment type="pathway">
    <text evidence="9">Phospholipid metabolism; phosphatidylethanolamine biosynthesis; phosphatidylethanolamine from ethanolamine: step 2/3.</text>
</comment>
<dbReference type="SUPFAM" id="SSF52374">
    <property type="entry name" value="Nucleotidylyl transferase"/>
    <property type="match status" value="1"/>
</dbReference>
<accession>A0A918HQQ0</accession>
<keyword evidence="4" id="KW-0808">Transferase</keyword>
<dbReference type="GO" id="GO:0005737">
    <property type="term" value="C:cytoplasm"/>
    <property type="evidence" value="ECO:0007669"/>
    <property type="project" value="TreeGrafter"/>
</dbReference>
<keyword evidence="7" id="KW-0594">Phospholipid biosynthesis</keyword>
<keyword evidence="15" id="KW-1185">Reference proteome</keyword>
<evidence type="ECO:0000313" key="14">
    <source>
        <dbReference type="EMBL" id="GGT95461.1"/>
    </source>
</evidence>
<evidence type="ECO:0000256" key="3">
    <source>
        <dbReference type="ARBA" id="ARBA00022516"/>
    </source>
</evidence>
<keyword evidence="8" id="KW-1208">Phospholipid metabolism</keyword>
<protein>
    <recommendedName>
        <fullName evidence="10">ethanolamine-phosphate cytidylyltransferase</fullName>
        <ecNumber evidence="10">2.7.7.14</ecNumber>
    </recommendedName>
    <alternativeName>
        <fullName evidence="11">CTP:phosphoethanolamine cytidylyltransferase</fullName>
    </alternativeName>
</protein>
<dbReference type="EMBL" id="BMSA01000048">
    <property type="protein sequence ID" value="GGT95461.1"/>
    <property type="molecule type" value="Genomic_DNA"/>
</dbReference>
<gene>
    <name evidence="14" type="ORF">GCM10010226_86430</name>
</gene>
<dbReference type="InterPro" id="IPR014729">
    <property type="entry name" value="Rossmann-like_a/b/a_fold"/>
</dbReference>
<feature type="domain" description="Cytidyltransferase-like" evidence="13">
    <location>
        <begin position="39"/>
        <end position="158"/>
    </location>
</feature>
<dbReference type="EC" id="2.7.7.14" evidence="10"/>